<dbReference type="InterPro" id="IPR013342">
    <property type="entry name" value="Mandelate_racemase_C"/>
</dbReference>
<dbReference type="SUPFAM" id="SSF51604">
    <property type="entry name" value="Enolase C-terminal domain-like"/>
    <property type="match status" value="1"/>
</dbReference>
<dbReference type="PANTHER" id="PTHR13794:SF58">
    <property type="entry name" value="MITOCHONDRIAL ENOLASE SUPERFAMILY MEMBER 1"/>
    <property type="match status" value="1"/>
</dbReference>
<dbReference type="EMBL" id="JBHSPH010000002">
    <property type="protein sequence ID" value="MFC5862354.1"/>
    <property type="molecule type" value="Genomic_DNA"/>
</dbReference>
<reference evidence="6" key="1">
    <citation type="journal article" date="2019" name="Int. J. Syst. Evol. Microbiol.">
        <title>The Global Catalogue of Microorganisms (GCM) 10K type strain sequencing project: providing services to taxonomists for standard genome sequencing and annotation.</title>
        <authorList>
            <consortium name="The Broad Institute Genomics Platform"/>
            <consortium name="The Broad Institute Genome Sequencing Center for Infectious Disease"/>
            <person name="Wu L."/>
            <person name="Ma J."/>
        </authorList>
    </citation>
    <scope>NUCLEOTIDE SEQUENCE [LARGE SCALE GENOMIC DNA]</scope>
    <source>
        <strain evidence="6">JCM 4087</strain>
    </source>
</reference>
<keyword evidence="3" id="KW-0460">Magnesium</keyword>
<dbReference type="Pfam" id="PF02746">
    <property type="entry name" value="MR_MLE_N"/>
    <property type="match status" value="1"/>
</dbReference>
<gene>
    <name evidence="5" type="ORF">ACFPT7_08640</name>
</gene>
<dbReference type="InterPro" id="IPR029065">
    <property type="entry name" value="Enolase_C-like"/>
</dbReference>
<dbReference type="SUPFAM" id="SSF54826">
    <property type="entry name" value="Enolase N-terminal domain-like"/>
    <property type="match status" value="1"/>
</dbReference>
<dbReference type="InterPro" id="IPR036849">
    <property type="entry name" value="Enolase-like_C_sf"/>
</dbReference>
<protein>
    <submittedName>
        <fullName evidence="5">Enolase C-terminal domain-like protein</fullName>
    </submittedName>
</protein>
<name>A0ABW1EDD1_9BACT</name>
<evidence type="ECO:0000256" key="2">
    <source>
        <dbReference type="ARBA" id="ARBA00022723"/>
    </source>
</evidence>
<dbReference type="Pfam" id="PF13378">
    <property type="entry name" value="MR_MLE_C"/>
    <property type="match status" value="1"/>
</dbReference>
<dbReference type="PANTHER" id="PTHR13794">
    <property type="entry name" value="ENOLASE SUPERFAMILY, MANDELATE RACEMASE"/>
    <property type="match status" value="1"/>
</dbReference>
<keyword evidence="2" id="KW-0479">Metal-binding</keyword>
<evidence type="ECO:0000256" key="1">
    <source>
        <dbReference type="ARBA" id="ARBA00001946"/>
    </source>
</evidence>
<accession>A0ABW1EDD1</accession>
<dbReference type="Proteomes" id="UP001596091">
    <property type="component" value="Unassembled WGS sequence"/>
</dbReference>
<dbReference type="SMART" id="SM00922">
    <property type="entry name" value="MR_MLE"/>
    <property type="match status" value="1"/>
</dbReference>
<dbReference type="InterPro" id="IPR046945">
    <property type="entry name" value="RHMD-like"/>
</dbReference>
<organism evidence="5 6">
    <name type="scientific">Acidicapsa dinghuensis</name>
    <dbReference type="NCBI Taxonomy" id="2218256"/>
    <lineage>
        <taxon>Bacteria</taxon>
        <taxon>Pseudomonadati</taxon>
        <taxon>Acidobacteriota</taxon>
        <taxon>Terriglobia</taxon>
        <taxon>Terriglobales</taxon>
        <taxon>Acidobacteriaceae</taxon>
        <taxon>Acidicapsa</taxon>
    </lineage>
</organism>
<evidence type="ECO:0000313" key="5">
    <source>
        <dbReference type="EMBL" id="MFC5862354.1"/>
    </source>
</evidence>
<dbReference type="Gene3D" id="3.30.390.10">
    <property type="entry name" value="Enolase-like, N-terminal domain"/>
    <property type="match status" value="1"/>
</dbReference>
<dbReference type="PROSITE" id="PS00908">
    <property type="entry name" value="MR_MLE_1"/>
    <property type="match status" value="1"/>
</dbReference>
<evidence type="ECO:0000313" key="6">
    <source>
        <dbReference type="Proteomes" id="UP001596091"/>
    </source>
</evidence>
<evidence type="ECO:0000259" key="4">
    <source>
        <dbReference type="SMART" id="SM00922"/>
    </source>
</evidence>
<comment type="caution">
    <text evidence="5">The sequence shown here is derived from an EMBL/GenBank/DDBJ whole genome shotgun (WGS) entry which is preliminary data.</text>
</comment>
<evidence type="ECO:0000256" key="3">
    <source>
        <dbReference type="ARBA" id="ARBA00022842"/>
    </source>
</evidence>
<dbReference type="InterPro" id="IPR013341">
    <property type="entry name" value="Mandelate_racemase_N_dom"/>
</dbReference>
<dbReference type="CDD" id="cd03328">
    <property type="entry name" value="MR_like_3"/>
    <property type="match status" value="1"/>
</dbReference>
<feature type="domain" description="Mandelate racemase/muconate lactonizing enzyme C-terminal" evidence="4">
    <location>
        <begin position="145"/>
        <end position="242"/>
    </location>
</feature>
<dbReference type="Gene3D" id="3.20.20.120">
    <property type="entry name" value="Enolase-like C-terminal domain"/>
    <property type="match status" value="1"/>
</dbReference>
<sequence>MVIQGTPIRASKVLVYRVPTDAPEADGTLAWDSTTMVLVMLEAGDQCGLGYTYADSATGKLVKTLLEKVVQGRDPFDHGAILQELYMQVRNAGETGISSMAISAIDNALWDLRARLLDTSLVSLLGSVRDGIAVYGSGGFTCYNDAQLSGQLGGWAEQGFGMVKMKVGSNADDDVRRVTVARAAIGENTKLFVDANGAYTITQALQLANAFAHSANVLWFEEPVSSDNLPGLSEVRARSPVGMDIAAGEYGYTAWYFDRMLKARAVTVLQADATRCGGISGFLSVGAICWAANTPLSSHCGPSMHLHVCCAVPRAIHMEFFHDHVRIERMFFDGFCEPVNGVMSPDRTRPGMGLALKEKDVERFLT</sequence>
<dbReference type="RefSeq" id="WP_263338867.1">
    <property type="nucleotide sequence ID" value="NZ_JAGSYH010000004.1"/>
</dbReference>
<dbReference type="InterPro" id="IPR029017">
    <property type="entry name" value="Enolase-like_N"/>
</dbReference>
<keyword evidence="6" id="KW-1185">Reference proteome</keyword>
<dbReference type="SFLD" id="SFLDG00179">
    <property type="entry name" value="mandelate_racemase"/>
    <property type="match status" value="1"/>
</dbReference>
<dbReference type="InterPro" id="IPR018110">
    <property type="entry name" value="Mandel_Rmase/mucon_lact_enz_CS"/>
</dbReference>
<dbReference type="SFLD" id="SFLDS00001">
    <property type="entry name" value="Enolase"/>
    <property type="match status" value="1"/>
</dbReference>
<proteinExistence type="predicted"/>
<comment type="cofactor">
    <cofactor evidence="1">
        <name>Mg(2+)</name>
        <dbReference type="ChEBI" id="CHEBI:18420"/>
    </cofactor>
</comment>